<proteinExistence type="predicted"/>
<protein>
    <submittedName>
        <fullName evidence="1">Uncharacterized protein</fullName>
    </submittedName>
</protein>
<gene>
    <name evidence="1" type="ORF">AAFP95_08355</name>
</gene>
<dbReference type="Proteomes" id="UP001463665">
    <property type="component" value="Chromosome"/>
</dbReference>
<accession>A0AAU6WUB9</accession>
<name>A0AAU6WUB9_9FLAO</name>
<keyword evidence="2" id="KW-1185">Reference proteome</keyword>
<reference evidence="1 2" key="1">
    <citation type="submission" date="2024-04" db="EMBL/GenBank/DDBJ databases">
        <title>Genome sequencing and assembly of rice foliar adapted Chryseobacterium endophyticum OsEnb-ALM-A6.</title>
        <authorList>
            <person name="Kumar S."/>
            <person name="Javed M."/>
            <person name="Chouhan V."/>
            <person name="Charishma K."/>
            <person name="Patel A."/>
            <person name="Kumar M."/>
            <person name="Sahu K.P."/>
            <person name="Kumar A."/>
        </authorList>
    </citation>
    <scope>NUCLEOTIDE SEQUENCE [LARGE SCALE GENOMIC DNA]</scope>
    <source>
        <strain evidence="1 2">OsEnb-ALM-A6</strain>
    </source>
</reference>
<evidence type="ECO:0000313" key="2">
    <source>
        <dbReference type="Proteomes" id="UP001463665"/>
    </source>
</evidence>
<dbReference type="EMBL" id="CP154834">
    <property type="protein sequence ID" value="XAO75843.1"/>
    <property type="molecule type" value="Genomic_DNA"/>
</dbReference>
<sequence>MKKITISVLLCAVMLGTVRLSGQEKVELQKYDYVTNGDTNLYQGIPNIGFPLFNVEVPTTGISINLSVNYSTESLSGYSLISDVGKGWNFSTVGSVVRSKTLRVEDYTTSVNNTTADSDVYYYNYPGEAENSISGWIL</sequence>
<dbReference type="AlphaFoldDB" id="A0AAU6WUB9"/>
<organism evidence="1 2">
    <name type="scientific">Chryseobacterium endophyticum</name>
    <dbReference type="NCBI Taxonomy" id="1854762"/>
    <lineage>
        <taxon>Bacteria</taxon>
        <taxon>Pseudomonadati</taxon>
        <taxon>Bacteroidota</taxon>
        <taxon>Flavobacteriia</taxon>
        <taxon>Flavobacteriales</taxon>
        <taxon>Weeksellaceae</taxon>
        <taxon>Chryseobacterium group</taxon>
        <taxon>Chryseobacterium</taxon>
    </lineage>
</organism>
<evidence type="ECO:0000313" key="1">
    <source>
        <dbReference type="EMBL" id="XAO75843.1"/>
    </source>
</evidence>
<dbReference type="RefSeq" id="WP_345767390.1">
    <property type="nucleotide sequence ID" value="NZ_CP154834.1"/>
</dbReference>